<accession>A0A8T2UDP1</accession>
<dbReference type="PANTHER" id="PTHR22953:SF153">
    <property type="entry name" value="PURPLE ACID PHOSPHATASE"/>
    <property type="match status" value="1"/>
</dbReference>
<dbReference type="Pfam" id="PF16656">
    <property type="entry name" value="Pur_ac_phosph_N"/>
    <property type="match status" value="1"/>
</dbReference>
<evidence type="ECO:0000313" key="9">
    <source>
        <dbReference type="EMBL" id="KAH7432006.1"/>
    </source>
</evidence>
<dbReference type="InterPro" id="IPR025733">
    <property type="entry name" value="PAPs_C"/>
</dbReference>
<dbReference type="OMA" id="HLPWHSK"/>
<dbReference type="Gene3D" id="3.60.21.10">
    <property type="match status" value="1"/>
</dbReference>
<dbReference type="CDD" id="cd00839">
    <property type="entry name" value="MPP_PAPs"/>
    <property type="match status" value="1"/>
</dbReference>
<evidence type="ECO:0000259" key="7">
    <source>
        <dbReference type="Pfam" id="PF14008"/>
    </source>
</evidence>
<dbReference type="InterPro" id="IPR029052">
    <property type="entry name" value="Metallo-depent_PP-like"/>
</dbReference>
<dbReference type="EC" id="3.1.3.2" evidence="5"/>
<reference evidence="9" key="1">
    <citation type="submission" date="2021-08" db="EMBL/GenBank/DDBJ databases">
        <title>WGS assembly of Ceratopteris richardii.</title>
        <authorList>
            <person name="Marchant D.B."/>
            <person name="Chen G."/>
            <person name="Jenkins J."/>
            <person name="Shu S."/>
            <person name="Leebens-Mack J."/>
            <person name="Grimwood J."/>
            <person name="Schmutz J."/>
            <person name="Soltis P."/>
            <person name="Soltis D."/>
            <person name="Chen Z.-H."/>
        </authorList>
    </citation>
    <scope>NUCLEOTIDE SEQUENCE</scope>
    <source>
        <strain evidence="9">Whitten #5841</strain>
        <tissue evidence="9">Leaf</tissue>
    </source>
</reference>
<dbReference type="InterPro" id="IPR015914">
    <property type="entry name" value="PAPs_N"/>
</dbReference>
<gene>
    <name evidence="9" type="ORF">KP509_07G004100</name>
</gene>
<feature type="signal peptide" evidence="5">
    <location>
        <begin position="1"/>
        <end position="26"/>
    </location>
</feature>
<dbReference type="Proteomes" id="UP000825935">
    <property type="component" value="Chromosome 7"/>
</dbReference>
<dbReference type="PANTHER" id="PTHR22953">
    <property type="entry name" value="ACID PHOSPHATASE RELATED"/>
    <property type="match status" value="1"/>
</dbReference>
<dbReference type="GO" id="GO:0003993">
    <property type="term" value="F:acid phosphatase activity"/>
    <property type="evidence" value="ECO:0007669"/>
    <property type="project" value="UniProtKB-EC"/>
</dbReference>
<dbReference type="OrthoDB" id="45007at2759"/>
<keyword evidence="3 5" id="KW-0378">Hydrolase</keyword>
<dbReference type="SUPFAM" id="SSF56300">
    <property type="entry name" value="Metallo-dependent phosphatases"/>
    <property type="match status" value="1"/>
</dbReference>
<comment type="catalytic activity">
    <reaction evidence="5">
        <text>a phosphate monoester + H2O = an alcohol + phosphate</text>
        <dbReference type="Rhea" id="RHEA:15017"/>
        <dbReference type="ChEBI" id="CHEBI:15377"/>
        <dbReference type="ChEBI" id="CHEBI:30879"/>
        <dbReference type="ChEBI" id="CHEBI:43474"/>
        <dbReference type="ChEBI" id="CHEBI:67140"/>
        <dbReference type="EC" id="3.1.3.2"/>
    </reaction>
</comment>
<evidence type="ECO:0000256" key="3">
    <source>
        <dbReference type="ARBA" id="ARBA00022801"/>
    </source>
</evidence>
<keyword evidence="10" id="KW-1185">Reference proteome</keyword>
<evidence type="ECO:0000259" key="8">
    <source>
        <dbReference type="Pfam" id="PF16656"/>
    </source>
</evidence>
<dbReference type="AlphaFoldDB" id="A0A8T2UDP1"/>
<comment type="similarity">
    <text evidence="1 5">Belongs to the metallophosphoesterase superfamily. Purple acid phosphatase family.</text>
</comment>
<dbReference type="Pfam" id="PF14008">
    <property type="entry name" value="Metallophos_C"/>
    <property type="match status" value="1"/>
</dbReference>
<name>A0A8T2UDP1_CERRI</name>
<dbReference type="InterPro" id="IPR041792">
    <property type="entry name" value="MPP_PAP"/>
</dbReference>
<dbReference type="InterPro" id="IPR008963">
    <property type="entry name" value="Purple_acid_Pase-like_N"/>
</dbReference>
<dbReference type="SUPFAM" id="SSF49363">
    <property type="entry name" value="Purple acid phosphatase, N-terminal domain"/>
    <property type="match status" value="1"/>
</dbReference>
<proteinExistence type="inferred from homology"/>
<sequence>MCNINMCNSTCFFGLMCFFSMAIVCSSQVSLPEQVHISLAGPYKIKVSWITFDAAAISRVDYGTLPGIYDKFGEGTNGFYTFAFYKSGYVHDVIIGPLEANTVYYYKCGGNSQEYSFKTPPPLGPEVPIMFAVAGDLGQTKWTSSTLDHIQQSNHDVLILPGDLSYADYYQPLWDSFGRLVEPLASSRPWMVTEGNHEVERLPFLIDAFKAYNTRWKMPYKESGSDSNLYYSFDVAGVHVLMLGSYTDFGQGSNQFKWLQADLAKLDRTSTPWLIAIIHAPWYSSNSKHQGDGEEMRKSMELTLRDAHVDLVFAGHVHAYERTAKVFDWKVDHDCGIYYITIGDGGNREGLARTFLDPTPDWSVYREASFGHGILKVLNSTHAHWIWHRNQDNYSVVGDELWLTKTIGARPSCGSSVTG</sequence>
<dbReference type="InterPro" id="IPR039331">
    <property type="entry name" value="PAPs-like"/>
</dbReference>
<evidence type="ECO:0000256" key="5">
    <source>
        <dbReference type="RuleBase" id="RU361203"/>
    </source>
</evidence>
<protein>
    <recommendedName>
        <fullName evidence="5">Purple acid phosphatase</fullName>
        <ecNumber evidence="5">3.1.3.2</ecNumber>
    </recommendedName>
</protein>
<dbReference type="EMBL" id="CM035412">
    <property type="protein sequence ID" value="KAH7432006.1"/>
    <property type="molecule type" value="Genomic_DNA"/>
</dbReference>
<keyword evidence="2 5" id="KW-0732">Signal</keyword>
<organism evidence="9 10">
    <name type="scientific">Ceratopteris richardii</name>
    <name type="common">Triangle waterfern</name>
    <dbReference type="NCBI Taxonomy" id="49495"/>
    <lineage>
        <taxon>Eukaryota</taxon>
        <taxon>Viridiplantae</taxon>
        <taxon>Streptophyta</taxon>
        <taxon>Embryophyta</taxon>
        <taxon>Tracheophyta</taxon>
        <taxon>Polypodiopsida</taxon>
        <taxon>Polypodiidae</taxon>
        <taxon>Polypodiales</taxon>
        <taxon>Pteridineae</taxon>
        <taxon>Pteridaceae</taxon>
        <taxon>Parkerioideae</taxon>
        <taxon>Ceratopteris</taxon>
    </lineage>
</organism>
<feature type="domain" description="Purple acid phosphatase N-terminal" evidence="8">
    <location>
        <begin position="32"/>
        <end position="119"/>
    </location>
</feature>
<dbReference type="Pfam" id="PF00149">
    <property type="entry name" value="Metallophos"/>
    <property type="match status" value="1"/>
</dbReference>
<dbReference type="Gene3D" id="2.60.40.380">
    <property type="entry name" value="Purple acid phosphatase-like, N-terminal"/>
    <property type="match status" value="1"/>
</dbReference>
<feature type="chain" id="PRO_5035958513" description="Purple acid phosphatase" evidence="5">
    <location>
        <begin position="27"/>
        <end position="419"/>
    </location>
</feature>
<dbReference type="InterPro" id="IPR004843">
    <property type="entry name" value="Calcineurin-like_PHP"/>
</dbReference>
<evidence type="ECO:0000259" key="6">
    <source>
        <dbReference type="Pfam" id="PF00149"/>
    </source>
</evidence>
<evidence type="ECO:0000256" key="4">
    <source>
        <dbReference type="ARBA" id="ARBA00023180"/>
    </source>
</evidence>
<evidence type="ECO:0000256" key="2">
    <source>
        <dbReference type="ARBA" id="ARBA00022729"/>
    </source>
</evidence>
<evidence type="ECO:0000256" key="1">
    <source>
        <dbReference type="ARBA" id="ARBA00008723"/>
    </source>
</evidence>
<dbReference type="GO" id="GO:0046872">
    <property type="term" value="F:metal ion binding"/>
    <property type="evidence" value="ECO:0007669"/>
    <property type="project" value="InterPro"/>
</dbReference>
<keyword evidence="4" id="KW-0325">Glycoprotein</keyword>
<feature type="domain" description="Calcineurin-like phosphoesterase" evidence="6">
    <location>
        <begin position="131"/>
        <end position="320"/>
    </location>
</feature>
<comment type="caution">
    <text evidence="9">The sequence shown here is derived from an EMBL/GenBank/DDBJ whole genome shotgun (WGS) entry which is preliminary data.</text>
</comment>
<evidence type="ECO:0000313" key="10">
    <source>
        <dbReference type="Proteomes" id="UP000825935"/>
    </source>
</evidence>
<feature type="domain" description="Purple acid phosphatase C-terminal" evidence="7">
    <location>
        <begin position="337"/>
        <end position="396"/>
    </location>
</feature>